<gene>
    <name evidence="1" type="ORF">Amon01_000592200</name>
</gene>
<evidence type="ECO:0000313" key="2">
    <source>
        <dbReference type="Proteomes" id="UP001165063"/>
    </source>
</evidence>
<reference evidence="1" key="1">
    <citation type="submission" date="2023-04" db="EMBL/GenBank/DDBJ databases">
        <title>Ambrosiozyma monospora NBRC 1965.</title>
        <authorList>
            <person name="Ichikawa N."/>
            <person name="Sato H."/>
            <person name="Tonouchi N."/>
        </authorList>
    </citation>
    <scope>NUCLEOTIDE SEQUENCE</scope>
    <source>
        <strain evidence="1">NBRC 1965</strain>
    </source>
</reference>
<accession>A0A9W6Z170</accession>
<name>A0A9W6Z170_AMBMO</name>
<keyword evidence="2" id="KW-1185">Reference proteome</keyword>
<protein>
    <submittedName>
        <fullName evidence="1">Unnamed protein product</fullName>
    </submittedName>
</protein>
<organism evidence="1 2">
    <name type="scientific">Ambrosiozyma monospora</name>
    <name type="common">Yeast</name>
    <name type="synonym">Endomycopsis monosporus</name>
    <dbReference type="NCBI Taxonomy" id="43982"/>
    <lineage>
        <taxon>Eukaryota</taxon>
        <taxon>Fungi</taxon>
        <taxon>Dikarya</taxon>
        <taxon>Ascomycota</taxon>
        <taxon>Saccharomycotina</taxon>
        <taxon>Pichiomycetes</taxon>
        <taxon>Pichiales</taxon>
        <taxon>Pichiaceae</taxon>
        <taxon>Ambrosiozyma</taxon>
    </lineage>
</organism>
<sequence>MTTAQSITINIAKQVASSLPLDLQQLIFKYVIEFNISSAAEICQLIGVNKALDYSVALVLTDTVLMSKYSFNEQSDDQLTTEYMTLQDYTILENFLIPRSLQIKRYHWEYQTTTQPSVFPSKEFLNKCCSFVCFDCRSVSEPPFEDISRFFDSANLIHINRKFSFRYLEDFSQLETVCFTVTNGGEESFNSFLSLRQWVEKVDFRKLKLFFLKLETPPGIQLAHFFEDSDKIEIMHLSGRGFLDMNRLPYFEGFENHILELCSSLLPSRDMSFSFLKKCKSLRSFSLYFLGDTNGGASYQVEFYSPMLQHLGIYSIPSTNIKFSFSNLPKLATLLCHGVISDQLLSEIPVSISKLNIYYSNQTPPDIFSATLPDKLRVLSIEDQNSHQYPLYDLSYLPQCLLSLSVQDQPEIFDQEFPNSLRQLDINLSQYTDTFQNFWNQYVSRLPLIDFTAVVSVHSKIFTLLDIAFPDSLKYFSILLKKPFDNREMTMAMIDHLPMNLHRFEIEVEPGSGETGNLLKLAVTLIC</sequence>
<proteinExistence type="predicted"/>
<comment type="caution">
    <text evidence="1">The sequence shown here is derived from an EMBL/GenBank/DDBJ whole genome shotgun (WGS) entry which is preliminary data.</text>
</comment>
<dbReference type="Proteomes" id="UP001165063">
    <property type="component" value="Unassembled WGS sequence"/>
</dbReference>
<evidence type="ECO:0000313" key="1">
    <source>
        <dbReference type="EMBL" id="GMG40138.1"/>
    </source>
</evidence>
<dbReference type="SUPFAM" id="SSF52047">
    <property type="entry name" value="RNI-like"/>
    <property type="match status" value="1"/>
</dbReference>
<dbReference type="EMBL" id="BSXU01003480">
    <property type="protein sequence ID" value="GMG40138.1"/>
    <property type="molecule type" value="Genomic_DNA"/>
</dbReference>
<dbReference type="AlphaFoldDB" id="A0A9W6Z170"/>